<comment type="subunit">
    <text evidence="2">Homotrimer.</text>
</comment>
<dbReference type="GO" id="GO:0009279">
    <property type="term" value="C:cell outer membrane"/>
    <property type="evidence" value="ECO:0007669"/>
    <property type="project" value="UniProtKB-SubCell"/>
</dbReference>
<evidence type="ECO:0000256" key="6">
    <source>
        <dbReference type="ARBA" id="ARBA00022729"/>
    </source>
</evidence>
<keyword evidence="8" id="KW-0626">Porin</keyword>
<dbReference type="RefSeq" id="WP_154381459.1">
    <property type="nucleotide sequence ID" value="NZ_WKJJ01000028.1"/>
</dbReference>
<evidence type="ECO:0000256" key="11">
    <source>
        <dbReference type="SAM" id="SignalP"/>
    </source>
</evidence>
<keyword evidence="3" id="KW-0813">Transport</keyword>
<evidence type="ECO:0000256" key="8">
    <source>
        <dbReference type="ARBA" id="ARBA00023114"/>
    </source>
</evidence>
<evidence type="ECO:0000256" key="3">
    <source>
        <dbReference type="ARBA" id="ARBA00022448"/>
    </source>
</evidence>
<dbReference type="InterPro" id="IPR050298">
    <property type="entry name" value="Gram-neg_bact_OMP"/>
</dbReference>
<feature type="domain" description="Porin" evidence="12">
    <location>
        <begin position="17"/>
        <end position="337"/>
    </location>
</feature>
<dbReference type="GO" id="GO:0015288">
    <property type="term" value="F:porin activity"/>
    <property type="evidence" value="ECO:0007669"/>
    <property type="project" value="UniProtKB-KW"/>
</dbReference>
<keyword evidence="9" id="KW-0472">Membrane</keyword>
<dbReference type="Pfam" id="PF13609">
    <property type="entry name" value="Porin_4"/>
    <property type="match status" value="1"/>
</dbReference>
<dbReference type="InterPro" id="IPR023614">
    <property type="entry name" value="Porin_dom_sf"/>
</dbReference>
<dbReference type="AlphaFoldDB" id="A0A7X2IUC6"/>
<protein>
    <submittedName>
        <fullName evidence="13">Porin</fullName>
    </submittedName>
</protein>
<evidence type="ECO:0000313" key="13">
    <source>
        <dbReference type="EMBL" id="MRV76194.1"/>
    </source>
</evidence>
<evidence type="ECO:0000256" key="9">
    <source>
        <dbReference type="ARBA" id="ARBA00023136"/>
    </source>
</evidence>
<dbReference type="Gene3D" id="2.40.160.10">
    <property type="entry name" value="Porin"/>
    <property type="match status" value="1"/>
</dbReference>
<evidence type="ECO:0000259" key="12">
    <source>
        <dbReference type="Pfam" id="PF13609"/>
    </source>
</evidence>
<proteinExistence type="predicted"/>
<dbReference type="EMBL" id="WKJJ01000028">
    <property type="protein sequence ID" value="MRV76194.1"/>
    <property type="molecule type" value="Genomic_DNA"/>
</dbReference>
<keyword evidence="6 11" id="KW-0732">Signal</keyword>
<evidence type="ECO:0000313" key="14">
    <source>
        <dbReference type="Proteomes" id="UP000446768"/>
    </source>
</evidence>
<evidence type="ECO:0000256" key="4">
    <source>
        <dbReference type="ARBA" id="ARBA00022452"/>
    </source>
</evidence>
<feature type="chain" id="PRO_5031574048" evidence="11">
    <location>
        <begin position="22"/>
        <end position="373"/>
    </location>
</feature>
<dbReference type="SUPFAM" id="SSF56935">
    <property type="entry name" value="Porins"/>
    <property type="match status" value="1"/>
</dbReference>
<evidence type="ECO:0000256" key="2">
    <source>
        <dbReference type="ARBA" id="ARBA00011233"/>
    </source>
</evidence>
<evidence type="ECO:0000256" key="10">
    <source>
        <dbReference type="ARBA" id="ARBA00023237"/>
    </source>
</evidence>
<evidence type="ECO:0000256" key="7">
    <source>
        <dbReference type="ARBA" id="ARBA00023065"/>
    </source>
</evidence>
<keyword evidence="14" id="KW-1185">Reference proteome</keyword>
<evidence type="ECO:0000256" key="5">
    <source>
        <dbReference type="ARBA" id="ARBA00022692"/>
    </source>
</evidence>
<dbReference type="PANTHER" id="PTHR34501">
    <property type="entry name" value="PROTEIN YDDL-RELATED"/>
    <property type="match status" value="1"/>
</dbReference>
<accession>A0A7X2IUC6</accession>
<dbReference type="GO" id="GO:0006811">
    <property type="term" value="P:monoatomic ion transport"/>
    <property type="evidence" value="ECO:0007669"/>
    <property type="project" value="UniProtKB-KW"/>
</dbReference>
<dbReference type="CDD" id="cd00342">
    <property type="entry name" value="gram_neg_porins"/>
    <property type="match status" value="1"/>
</dbReference>
<keyword evidence="5" id="KW-0812">Transmembrane</keyword>
<dbReference type="PANTHER" id="PTHR34501:SF9">
    <property type="entry name" value="MAJOR OUTER MEMBRANE PROTEIN P.IA"/>
    <property type="match status" value="1"/>
</dbReference>
<evidence type="ECO:0000256" key="1">
    <source>
        <dbReference type="ARBA" id="ARBA00004571"/>
    </source>
</evidence>
<keyword evidence="4" id="KW-1134">Transmembrane beta strand</keyword>
<keyword evidence="7" id="KW-0406">Ion transport</keyword>
<dbReference type="Proteomes" id="UP000446768">
    <property type="component" value="Unassembled WGS sequence"/>
</dbReference>
<comment type="subcellular location">
    <subcellularLocation>
        <location evidence="1">Cell outer membrane</location>
        <topology evidence="1">Multi-pass membrane protein</topology>
    </subcellularLocation>
</comment>
<dbReference type="GO" id="GO:0046930">
    <property type="term" value="C:pore complex"/>
    <property type="evidence" value="ECO:0007669"/>
    <property type="project" value="UniProtKB-KW"/>
</dbReference>
<comment type="caution">
    <text evidence="13">The sequence shown here is derived from an EMBL/GenBank/DDBJ whole genome shotgun (WGS) entry which is preliminary data.</text>
</comment>
<organism evidence="13 14">
    <name type="scientific">Pseudoduganella rivuli</name>
    <dbReference type="NCBI Taxonomy" id="2666085"/>
    <lineage>
        <taxon>Bacteria</taxon>
        <taxon>Pseudomonadati</taxon>
        <taxon>Pseudomonadota</taxon>
        <taxon>Betaproteobacteria</taxon>
        <taxon>Burkholderiales</taxon>
        <taxon>Oxalobacteraceae</taxon>
        <taxon>Telluria group</taxon>
        <taxon>Pseudoduganella</taxon>
    </lineage>
</organism>
<gene>
    <name evidence="13" type="ORF">GJ700_31245</name>
</gene>
<reference evidence="13 14" key="1">
    <citation type="submission" date="2019-11" db="EMBL/GenBank/DDBJ databases">
        <title>Novel species isolated from a subtropical stream in China.</title>
        <authorList>
            <person name="Lu H."/>
        </authorList>
    </citation>
    <scope>NUCLEOTIDE SEQUENCE [LARGE SCALE GENOMIC DNA]</scope>
    <source>
        <strain evidence="13 14">FT92W</strain>
    </source>
</reference>
<dbReference type="InterPro" id="IPR033900">
    <property type="entry name" value="Gram_neg_porin_domain"/>
</dbReference>
<keyword evidence="10" id="KW-0998">Cell outer membrane</keyword>
<feature type="signal peptide" evidence="11">
    <location>
        <begin position="1"/>
        <end position="21"/>
    </location>
</feature>
<name>A0A7X2IUC6_9BURK</name>
<sequence length="373" mass="38868">MRRQLCVGGWALFQLLGSAQAQTPAQNTSVTVYGSLDAGPTHVSNVRGHAVTLVDDGIYQADRFGMRASEDLGGGMQAIVQLEGGFGTSTGVQPRSGVLFNRLAFVGLSGSLGTVALGHHSNMMFDAVGKLSNGVLFASFNAFHPGNFDETANVGGLDNGIKYTSPDFNGLKLGAGYALGEQPGDASRNRAWGVNASYANGPIRLGAGWTSANNKVLNLGQSLGIRTLLGQTLIAGTASVPVFTPLQANNVRNTGLGASYALDGVLVHGAWLRSRIQTAAGEVAMSTPELGVNVRVGAAASLNTSLASSHMAGMRWRQAGLNYVYSLSRRTEIYAMAIMQQAHGNGAVAAINGLGYASGQRQHALRLGVHHLF</sequence>